<feature type="domain" description="DUF7088" evidence="3">
    <location>
        <begin position="270"/>
        <end position="369"/>
    </location>
</feature>
<accession>A0A1T4JU59</accession>
<feature type="transmembrane region" description="Helical" evidence="1">
    <location>
        <begin position="210"/>
        <end position="228"/>
    </location>
</feature>
<proteinExistence type="predicted"/>
<organism evidence="4 5">
    <name type="scientific">Treponema porcinum</name>
    <dbReference type="NCBI Taxonomy" id="261392"/>
    <lineage>
        <taxon>Bacteria</taxon>
        <taxon>Pseudomonadati</taxon>
        <taxon>Spirochaetota</taxon>
        <taxon>Spirochaetia</taxon>
        <taxon>Spirochaetales</taxon>
        <taxon>Treponemataceae</taxon>
        <taxon>Treponema</taxon>
    </lineage>
</organism>
<feature type="transmembrane region" description="Helical" evidence="1">
    <location>
        <begin position="155"/>
        <end position="175"/>
    </location>
</feature>
<keyword evidence="1" id="KW-0472">Membrane</keyword>
<feature type="transmembrane region" description="Helical" evidence="1">
    <location>
        <begin position="21"/>
        <end position="40"/>
    </location>
</feature>
<gene>
    <name evidence="4" type="ORF">SAMN02745149_00786</name>
</gene>
<dbReference type="STRING" id="261392.SAMN02745149_00786"/>
<dbReference type="GeneID" id="78316098"/>
<dbReference type="InterPro" id="IPR019196">
    <property type="entry name" value="ABC_transp_unknown"/>
</dbReference>
<evidence type="ECO:0000313" key="5">
    <source>
        <dbReference type="Proteomes" id="UP000190423"/>
    </source>
</evidence>
<feature type="transmembrane region" description="Helical" evidence="1">
    <location>
        <begin position="93"/>
        <end position="119"/>
    </location>
</feature>
<feature type="transmembrane region" description="Helical" evidence="1">
    <location>
        <begin position="737"/>
        <end position="754"/>
    </location>
</feature>
<evidence type="ECO:0000259" key="2">
    <source>
        <dbReference type="Pfam" id="PF09822"/>
    </source>
</evidence>
<reference evidence="4 5" key="1">
    <citation type="submission" date="2017-02" db="EMBL/GenBank/DDBJ databases">
        <authorList>
            <person name="Peterson S.W."/>
        </authorList>
    </citation>
    <scope>NUCLEOTIDE SEQUENCE [LARGE SCALE GENOMIC DNA]</scope>
    <source>
        <strain evidence="4 5">ATCC BAA-908</strain>
    </source>
</reference>
<evidence type="ECO:0000313" key="4">
    <source>
        <dbReference type="EMBL" id="SJZ33597.1"/>
    </source>
</evidence>
<feature type="transmembrane region" description="Helical" evidence="1">
    <location>
        <begin position="52"/>
        <end position="72"/>
    </location>
</feature>
<feature type="domain" description="ABC-type uncharacterised transport system" evidence="2">
    <location>
        <begin position="405"/>
        <end position="689"/>
    </location>
</feature>
<dbReference type="Pfam" id="PF23357">
    <property type="entry name" value="DUF7088"/>
    <property type="match status" value="1"/>
</dbReference>
<keyword evidence="5" id="KW-1185">Reference proteome</keyword>
<sequence>MNKAKRSFLKQRLYLSFTSPVFYVSAVIFTVFCAFQFFFMQNFFGGKGTTDLHYFFSAIPYISILIIPALCIRTGGSQENTLPFTTAFSTIAYWTGVFAQFCTMLLPLAAVPLCVNLFGDVDAGAAASSFLLVILYAAAAVSCAVFFFSAIQSNTLAFVFSALVLAVTNSIHLVSRFAATSSVIMRFVQAASFSWHFDRAAKGILDSRDIFYFIAATLLFFLLTVLIREKHAGKTYTKQERTQIFLAALIFVFASLNSGAYSFRLDLTASQKFTVSPYTKKLLSAAESSVRITYYRSSVLSSLYPQTRDVYDFLTELAADKNVSVCAVSPDKDSSSAAALEYYGIASQQIQTAGNNRTEFINVYSAIVIEYEGAWEVIPFILSCDTLEYDIAGRLEHLITGKKRYVTVLCGNGLSLKSDYSYVIPWLSAQGFICNEIDISAGRLSYQLEQSRNYGNLLLVLGSGALSDDDCMAIETYLESGGRVLFAVSPYEADIENSWHITKSRNQRLITLLSAFGTEFSPDIICDLSCARITMESYENADGSAASSAHSAQLNYFQWVQLLPQENARQGITLFWPVEVRSFQENAVNLLYTSSSSYEMHPDTNSSDSLFETNPFILSNAGYNPQKAVQKMRPVGVHVSDSVYGFYNAGIFDNVEYEVITDQYFVHSLMLGYIGGAYGDYRNLDFLVNRLLRLNGEEELAVLQDSGATSAKNQFLYKVTDAESFRSARNQTIFCTFILNPLLIIAAGIASYILRKNKIRQYAGCYEK</sequence>
<evidence type="ECO:0000259" key="3">
    <source>
        <dbReference type="Pfam" id="PF23357"/>
    </source>
</evidence>
<feature type="transmembrane region" description="Helical" evidence="1">
    <location>
        <begin position="244"/>
        <end position="263"/>
    </location>
</feature>
<name>A0A1T4JU59_TREPO</name>
<keyword evidence="1" id="KW-0812">Transmembrane</keyword>
<dbReference type="AlphaFoldDB" id="A0A1T4JU59"/>
<dbReference type="RefSeq" id="WP_078932705.1">
    <property type="nucleotide sequence ID" value="NZ_FUWG01000005.1"/>
</dbReference>
<dbReference type="Pfam" id="PF09822">
    <property type="entry name" value="ABC_transp_aux"/>
    <property type="match status" value="1"/>
</dbReference>
<dbReference type="OrthoDB" id="354042at2"/>
<dbReference type="EMBL" id="FUWG01000005">
    <property type="protein sequence ID" value="SJZ33597.1"/>
    <property type="molecule type" value="Genomic_DNA"/>
</dbReference>
<protein>
    <submittedName>
        <fullName evidence="4">ABC-type uncharacterized transport system involved in gliding motility, auxiliary component</fullName>
    </submittedName>
</protein>
<dbReference type="InterPro" id="IPR055396">
    <property type="entry name" value="DUF7088"/>
</dbReference>
<evidence type="ECO:0000256" key="1">
    <source>
        <dbReference type="SAM" id="Phobius"/>
    </source>
</evidence>
<dbReference type="Proteomes" id="UP000190423">
    <property type="component" value="Unassembled WGS sequence"/>
</dbReference>
<feature type="transmembrane region" description="Helical" evidence="1">
    <location>
        <begin position="125"/>
        <end position="148"/>
    </location>
</feature>
<keyword evidence="1" id="KW-1133">Transmembrane helix</keyword>